<name>A0A9D1S786_9FIRM</name>
<feature type="site" description="Interaction with DNA" evidence="10">
    <location>
        <position position="156"/>
    </location>
</feature>
<keyword evidence="7 10" id="KW-0799">Topoisomerase</keyword>
<keyword evidence="5" id="KW-0862">Zinc</keyword>
<dbReference type="InterPro" id="IPR034149">
    <property type="entry name" value="TOPRIM_TopoI"/>
</dbReference>
<dbReference type="GO" id="GO:0005694">
    <property type="term" value="C:chromosome"/>
    <property type="evidence" value="ECO:0007669"/>
    <property type="project" value="InterPro"/>
</dbReference>
<evidence type="ECO:0000256" key="9">
    <source>
        <dbReference type="ARBA" id="ARBA00023235"/>
    </source>
</evidence>
<dbReference type="SUPFAM" id="SSF56712">
    <property type="entry name" value="Prokaryotic type I DNA topoisomerase"/>
    <property type="match status" value="1"/>
</dbReference>
<keyword evidence="9 10" id="KW-0413">Isomerase</keyword>
<dbReference type="GO" id="GO:0008270">
    <property type="term" value="F:zinc ion binding"/>
    <property type="evidence" value="ECO:0007669"/>
    <property type="project" value="UniProtKB-KW"/>
</dbReference>
<dbReference type="Gene3D" id="2.70.20.10">
    <property type="entry name" value="Topoisomerase I, domain 3"/>
    <property type="match status" value="1"/>
</dbReference>
<feature type="site" description="Interaction with DNA" evidence="10">
    <location>
        <position position="493"/>
    </location>
</feature>
<dbReference type="Proteomes" id="UP000824111">
    <property type="component" value="Unassembled WGS sequence"/>
</dbReference>
<reference evidence="13" key="2">
    <citation type="journal article" date="2021" name="PeerJ">
        <title>Extensive microbial diversity within the chicken gut microbiome revealed by metagenomics and culture.</title>
        <authorList>
            <person name="Gilroy R."/>
            <person name="Ravi A."/>
            <person name="Getino M."/>
            <person name="Pursley I."/>
            <person name="Horton D.L."/>
            <person name="Alikhan N.F."/>
            <person name="Baker D."/>
            <person name="Gharbi K."/>
            <person name="Hall N."/>
            <person name="Watson M."/>
            <person name="Adriaenssens E.M."/>
            <person name="Foster-Nyarko E."/>
            <person name="Jarju S."/>
            <person name="Secka A."/>
            <person name="Antonio M."/>
            <person name="Oren A."/>
            <person name="Chaudhuri R.R."/>
            <person name="La Ragione R."/>
            <person name="Hildebrand F."/>
            <person name="Pallen M.J."/>
        </authorList>
    </citation>
    <scope>NUCLEOTIDE SEQUENCE</scope>
    <source>
        <strain evidence="13">ChiSjej4B22-9803</strain>
    </source>
</reference>
<feature type="site" description="Interaction with DNA" evidence="10">
    <location>
        <position position="141"/>
    </location>
</feature>
<dbReference type="PRINTS" id="PR00417">
    <property type="entry name" value="PRTPISMRASEI"/>
</dbReference>
<dbReference type="InterPro" id="IPR013825">
    <property type="entry name" value="Topo_IA_cen_sub2"/>
</dbReference>
<comment type="subunit">
    <text evidence="10">Monomer.</text>
</comment>
<dbReference type="InterPro" id="IPR023405">
    <property type="entry name" value="Topo_IA_core_domain"/>
</dbReference>
<reference evidence="13" key="1">
    <citation type="submission" date="2020-10" db="EMBL/GenBank/DDBJ databases">
        <authorList>
            <person name="Gilroy R."/>
        </authorList>
    </citation>
    <scope>NUCLEOTIDE SEQUENCE</scope>
    <source>
        <strain evidence="13">ChiSjej4B22-9803</strain>
    </source>
</reference>
<feature type="site" description="Interaction with DNA" evidence="10">
    <location>
        <position position="144"/>
    </location>
</feature>
<comment type="function">
    <text evidence="10">Releases the supercoiling and torsional tension of DNA, which is introduced during the DNA replication and transcription, by transiently cleaving and rejoining one strand of the DNA duplex. Introduces a single-strand break via transesterification at a target site in duplex DNA. The scissile phosphodiester is attacked by the catalytic tyrosine of the enzyme, resulting in the formation of a DNA-(5'-phosphotyrosyl)-enzyme intermediate and the expulsion of a 3'-OH DNA strand. The free DNA strand then undergoes passage around the unbroken strand, thus removing DNA supercoils. Finally, in the religation step, the DNA 3'-OH attacks the covalent intermediate to expel the active-site tyrosine and restore the DNA phosphodiester backbone.</text>
</comment>
<dbReference type="InterPro" id="IPR013498">
    <property type="entry name" value="Topo_IA_Znf"/>
</dbReference>
<keyword evidence="8 10" id="KW-0238">DNA-binding</keyword>
<evidence type="ECO:0000256" key="3">
    <source>
        <dbReference type="ARBA" id="ARBA00022723"/>
    </source>
</evidence>
<proteinExistence type="inferred from homology"/>
<dbReference type="GO" id="GO:0003917">
    <property type="term" value="F:DNA topoisomerase type I (single strand cut, ATP-independent) activity"/>
    <property type="evidence" value="ECO:0007669"/>
    <property type="project" value="UniProtKB-UniRule"/>
</dbReference>
<dbReference type="PANTHER" id="PTHR42785">
    <property type="entry name" value="DNA TOPOISOMERASE, TYPE IA, CORE"/>
    <property type="match status" value="1"/>
</dbReference>
<evidence type="ECO:0000256" key="8">
    <source>
        <dbReference type="ARBA" id="ARBA00023125"/>
    </source>
</evidence>
<dbReference type="InterPro" id="IPR003601">
    <property type="entry name" value="Topo_IA_2"/>
</dbReference>
<dbReference type="CDD" id="cd03363">
    <property type="entry name" value="TOPRIM_TopoIA_TopoI"/>
    <property type="match status" value="1"/>
</dbReference>
<evidence type="ECO:0000256" key="10">
    <source>
        <dbReference type="HAMAP-Rule" id="MF_00952"/>
    </source>
</evidence>
<dbReference type="Gene3D" id="1.10.290.10">
    <property type="entry name" value="Topoisomerase I, domain 4"/>
    <property type="match status" value="1"/>
</dbReference>
<evidence type="ECO:0000256" key="7">
    <source>
        <dbReference type="ARBA" id="ARBA00023029"/>
    </source>
</evidence>
<dbReference type="InterPro" id="IPR013826">
    <property type="entry name" value="Topo_IA_cen_sub3"/>
</dbReference>
<dbReference type="InterPro" id="IPR005733">
    <property type="entry name" value="TopoI_bac-type"/>
</dbReference>
<evidence type="ECO:0000256" key="2">
    <source>
        <dbReference type="ARBA" id="ARBA00009446"/>
    </source>
</evidence>
<dbReference type="AlphaFoldDB" id="A0A9D1S786"/>
<dbReference type="EC" id="5.6.2.1" evidence="10"/>
<accession>A0A9D1S786</accession>
<comment type="caution">
    <text evidence="13">The sequence shown here is derived from an EMBL/GenBank/DDBJ whole genome shotgun (WGS) entry which is preliminary data.</text>
</comment>
<comment type="similarity">
    <text evidence="2 10">Belongs to the type IA topoisomerase family.</text>
</comment>
<feature type="region of interest" description="Interaction with DNA" evidence="10">
    <location>
        <begin position="164"/>
        <end position="169"/>
    </location>
</feature>
<dbReference type="InterPro" id="IPR028612">
    <property type="entry name" value="Topoisom_1_IA"/>
</dbReference>
<feature type="site" description="Interaction with DNA" evidence="10">
    <location>
        <position position="140"/>
    </location>
</feature>
<evidence type="ECO:0000256" key="6">
    <source>
        <dbReference type="ARBA" id="ARBA00022842"/>
    </source>
</evidence>
<sequence>MAKKKLLIVESPAKAGTIKKYLGKDYSVMASMGHVIDLPKSQLGVDVEHHFEPKYITIRGKGELLTKLKKEAKSADEIYLATDPDREGEAISWHLANALKIDTDSNCRVTFNEITKTAVKAAIKEPRRIDMDLVNAQQLRRILDRIVGYKISPILWEKVKKGLSAGRVQSVATRLICDREEEIMNFTPKEYWSVEALLRDPKSKKEFPAKYYGPVGGKEAALSAGAEADAIIAAVKEAEFTVTNVKRGEVSKNPPPPFTTSTMQQDASRKIGFSALKTMQTAQTLYEGINLGGKLGTVGLITYMRTDSLRIAAEAQQEALEFIQAEYGAAFAHRRQYKAKKNAQDAHEAIRPTSVSIKPSEIKDHLTNDQYKLYKLIWERFVACQMAAAVYNTISANIEANGHTFRASGSSLKFKGFMTVYTEGRDEKEKEKDKMLPDLQEQQRVDLKNIEGKQHFTQPPPRFTEATLVRELEENGIGRPSTYAPTISTIIARGYVVRSKKQLVPTELGFVTTDIMKQNFKDIVDVEFTAEMEEELDEVEEGKRHWVQVLEEFYPPFEENLEKAKKEIEKIQIKDEESDVVCEKCGRKMVYKLSKFGKFLACPGYPECKNTKSIREGTGVECPKCGGEILVKKSRKGKVYYGCEHAPKCDFMAWDAPVKGRKCPKCGGPLFEKKGRGKKIFCMKEGCGYEERNNEG</sequence>
<feature type="site" description="Interaction with DNA" evidence="10">
    <location>
        <position position="34"/>
    </location>
</feature>
<keyword evidence="3" id="KW-0479">Metal-binding</keyword>
<feature type="active site" description="O-(5'-phospho-DNA)-tyrosine intermediate" evidence="10">
    <location>
        <position position="303"/>
    </location>
</feature>
<dbReference type="NCBIfam" id="TIGR01051">
    <property type="entry name" value="topA_bact"/>
    <property type="match status" value="1"/>
</dbReference>
<feature type="domain" description="Toprim" evidence="11">
    <location>
        <begin position="4"/>
        <end position="114"/>
    </location>
</feature>
<dbReference type="Pfam" id="PF01751">
    <property type="entry name" value="Toprim"/>
    <property type="match status" value="1"/>
</dbReference>
<dbReference type="Gene3D" id="3.40.50.140">
    <property type="match status" value="1"/>
</dbReference>
<dbReference type="Gene3D" id="1.10.460.10">
    <property type="entry name" value="Topoisomerase I, domain 2"/>
    <property type="match status" value="1"/>
</dbReference>
<evidence type="ECO:0000313" key="14">
    <source>
        <dbReference type="Proteomes" id="UP000824111"/>
    </source>
</evidence>
<dbReference type="Pfam" id="PF01396">
    <property type="entry name" value="Zn_ribbon_Top1"/>
    <property type="match status" value="3"/>
</dbReference>
<evidence type="ECO:0000256" key="4">
    <source>
        <dbReference type="ARBA" id="ARBA00022771"/>
    </source>
</evidence>
<evidence type="ECO:0000313" key="13">
    <source>
        <dbReference type="EMBL" id="HIU49102.1"/>
    </source>
</evidence>
<dbReference type="InterPro" id="IPR013497">
    <property type="entry name" value="Topo_IA_cen"/>
</dbReference>
<protein>
    <recommendedName>
        <fullName evidence="10">DNA topoisomerase 1</fullName>
        <ecNumber evidence="10">5.6.2.1</ecNumber>
    </recommendedName>
    <alternativeName>
        <fullName evidence="10">DNA topoisomerase I</fullName>
    </alternativeName>
</protein>
<dbReference type="InterPro" id="IPR006171">
    <property type="entry name" value="TOPRIM_dom"/>
</dbReference>
<dbReference type="SMART" id="SM00437">
    <property type="entry name" value="TOP1Ac"/>
    <property type="match status" value="1"/>
</dbReference>
<dbReference type="GO" id="GO:0006265">
    <property type="term" value="P:DNA topological change"/>
    <property type="evidence" value="ECO:0007669"/>
    <property type="project" value="UniProtKB-UniRule"/>
</dbReference>
<organism evidence="13 14">
    <name type="scientific">Candidatus Avimonoglobus intestinipullorum</name>
    <dbReference type="NCBI Taxonomy" id="2840699"/>
    <lineage>
        <taxon>Bacteria</taxon>
        <taxon>Bacillati</taxon>
        <taxon>Bacillota</taxon>
        <taxon>Clostridia</taxon>
        <taxon>Eubacteriales</taxon>
        <taxon>Candidatus Avimonoglobus</taxon>
    </lineage>
</organism>
<gene>
    <name evidence="10 13" type="primary">topA</name>
    <name evidence="13" type="ORF">IAB04_07025</name>
</gene>
<evidence type="ECO:0000256" key="5">
    <source>
        <dbReference type="ARBA" id="ARBA00022833"/>
    </source>
</evidence>
<dbReference type="InterPro" id="IPR000380">
    <property type="entry name" value="Topo_IA"/>
</dbReference>
<dbReference type="SMART" id="SM00493">
    <property type="entry name" value="TOPRIM"/>
    <property type="match status" value="1"/>
</dbReference>
<evidence type="ECO:0000256" key="1">
    <source>
        <dbReference type="ARBA" id="ARBA00000213"/>
    </source>
</evidence>
<dbReference type="PANTHER" id="PTHR42785:SF1">
    <property type="entry name" value="DNA TOPOISOMERASE"/>
    <property type="match status" value="1"/>
</dbReference>
<dbReference type="CDD" id="cd00186">
    <property type="entry name" value="TOP1Ac"/>
    <property type="match status" value="1"/>
</dbReference>
<dbReference type="InterPro" id="IPR003602">
    <property type="entry name" value="Topo_IA_DNA-bd_dom"/>
</dbReference>
<dbReference type="InterPro" id="IPR013824">
    <property type="entry name" value="Topo_IA_cen_sub1"/>
</dbReference>
<dbReference type="Gene3D" id="3.30.65.10">
    <property type="entry name" value="Bacterial Topoisomerase I, domain 1"/>
    <property type="match status" value="2"/>
</dbReference>
<feature type="domain" description="Topo IA-type catalytic" evidence="12">
    <location>
        <begin position="130"/>
        <end position="561"/>
    </location>
</feature>
<keyword evidence="6" id="KW-0460">Magnesium</keyword>
<dbReference type="PROSITE" id="PS50880">
    <property type="entry name" value="TOPRIM"/>
    <property type="match status" value="1"/>
</dbReference>
<dbReference type="Pfam" id="PF01131">
    <property type="entry name" value="Topoisom_bac"/>
    <property type="match status" value="1"/>
</dbReference>
<keyword evidence="4" id="KW-0863">Zinc-finger</keyword>
<dbReference type="EMBL" id="DVND01000179">
    <property type="protein sequence ID" value="HIU49102.1"/>
    <property type="molecule type" value="Genomic_DNA"/>
</dbReference>
<feature type="site" description="Interaction with DNA" evidence="10">
    <location>
        <position position="149"/>
    </location>
</feature>
<dbReference type="SMART" id="SM00436">
    <property type="entry name" value="TOP1Bc"/>
    <property type="match status" value="1"/>
</dbReference>
<evidence type="ECO:0000259" key="11">
    <source>
        <dbReference type="PROSITE" id="PS50880"/>
    </source>
</evidence>
<feature type="site" description="Interaction with DNA" evidence="10">
    <location>
        <position position="305"/>
    </location>
</feature>
<dbReference type="GO" id="GO:0003677">
    <property type="term" value="F:DNA binding"/>
    <property type="evidence" value="ECO:0007669"/>
    <property type="project" value="UniProtKB-KW"/>
</dbReference>
<dbReference type="PROSITE" id="PS52039">
    <property type="entry name" value="TOPO_IA_2"/>
    <property type="match status" value="1"/>
</dbReference>
<dbReference type="HAMAP" id="MF_00952">
    <property type="entry name" value="Topoisom_1_prok"/>
    <property type="match status" value="1"/>
</dbReference>
<evidence type="ECO:0000259" key="12">
    <source>
        <dbReference type="PROSITE" id="PS52039"/>
    </source>
</evidence>
<comment type="catalytic activity">
    <reaction evidence="1 10">
        <text>ATP-independent breakage of single-stranded DNA, followed by passage and rejoining.</text>
        <dbReference type="EC" id="5.6.2.1"/>
    </reaction>
</comment>
<dbReference type="SUPFAM" id="SSF57783">
    <property type="entry name" value="Zinc beta-ribbon"/>
    <property type="match status" value="1"/>
</dbReference>